<dbReference type="CDD" id="cd07417">
    <property type="entry name" value="MPP_PP5_C"/>
    <property type="match status" value="1"/>
</dbReference>
<dbReference type="InterPro" id="IPR051134">
    <property type="entry name" value="PPP_phosphatase"/>
</dbReference>
<dbReference type="PANTHER" id="PTHR45668">
    <property type="entry name" value="SERINE/THREONINE-PROTEIN PHOSPHATASE 5-RELATED"/>
    <property type="match status" value="1"/>
</dbReference>
<keyword evidence="5" id="KW-0802">TPR repeat</keyword>
<dbReference type="Gene3D" id="3.60.21.10">
    <property type="match status" value="1"/>
</dbReference>
<dbReference type="InterPro" id="IPR011990">
    <property type="entry name" value="TPR-like_helical_dom_sf"/>
</dbReference>
<dbReference type="EMBL" id="MCGR01000070">
    <property type="protein sequence ID" value="ORY62711.1"/>
    <property type="molecule type" value="Genomic_DNA"/>
</dbReference>
<dbReference type="PROSITE" id="PS00125">
    <property type="entry name" value="SER_THR_PHOSPHATASE"/>
    <property type="match status" value="1"/>
</dbReference>
<dbReference type="GO" id="GO:0046872">
    <property type="term" value="F:metal ion binding"/>
    <property type="evidence" value="ECO:0007669"/>
    <property type="project" value="UniProtKB-KW"/>
</dbReference>
<dbReference type="InterPro" id="IPR013235">
    <property type="entry name" value="PPP_dom"/>
</dbReference>
<keyword evidence="3" id="KW-0677">Repeat</keyword>
<dbReference type="Pfam" id="PF08321">
    <property type="entry name" value="PPP5"/>
    <property type="match status" value="1"/>
</dbReference>
<evidence type="ECO:0000256" key="7">
    <source>
        <dbReference type="PIRSR" id="PIRSR033096-1"/>
    </source>
</evidence>
<evidence type="ECO:0000256" key="9">
    <source>
        <dbReference type="SAM" id="MobiDB-lite"/>
    </source>
</evidence>
<proteinExistence type="inferred from homology"/>
<evidence type="ECO:0000256" key="6">
    <source>
        <dbReference type="ARBA" id="ARBA00023211"/>
    </source>
</evidence>
<dbReference type="PIRSF" id="PIRSF033096">
    <property type="entry name" value="PPPtase_5"/>
    <property type="match status" value="1"/>
</dbReference>
<dbReference type="AlphaFoldDB" id="A0A1Y2DTW2"/>
<keyword evidence="2" id="KW-0479">Metal-binding</keyword>
<comment type="caution">
    <text evidence="11">The sequence shown here is derived from an EMBL/GenBank/DDBJ whole genome shotgun (WGS) entry which is preliminary data.</text>
</comment>
<feature type="compositionally biased region" description="Polar residues" evidence="9">
    <location>
        <begin position="1"/>
        <end position="12"/>
    </location>
</feature>
<feature type="active site" description="Proton donor/acceptor" evidence="7">
    <location>
        <position position="349"/>
    </location>
</feature>
<keyword evidence="6" id="KW-0464">Manganese</keyword>
<keyword evidence="12" id="KW-1185">Reference proteome</keyword>
<evidence type="ECO:0000313" key="11">
    <source>
        <dbReference type="EMBL" id="ORY62711.1"/>
    </source>
</evidence>
<dbReference type="FunCoup" id="A0A1Y2DTW2">
    <property type="interactions" value="860"/>
</dbReference>
<comment type="similarity">
    <text evidence="8">Belongs to the PPP phosphatase family.</text>
</comment>
<dbReference type="InterPro" id="IPR004843">
    <property type="entry name" value="Calcineurin-like_PHP"/>
</dbReference>
<accession>A0A1Y2DTW2</accession>
<dbReference type="Proteomes" id="UP000193467">
    <property type="component" value="Unassembled WGS sequence"/>
</dbReference>
<evidence type="ECO:0000259" key="10">
    <source>
        <dbReference type="PROSITE" id="PS00125"/>
    </source>
</evidence>
<feature type="compositionally biased region" description="Low complexity" evidence="9">
    <location>
        <begin position="23"/>
        <end position="45"/>
    </location>
</feature>
<evidence type="ECO:0000256" key="1">
    <source>
        <dbReference type="ARBA" id="ARBA00001936"/>
    </source>
</evidence>
<dbReference type="InterPro" id="IPR029052">
    <property type="entry name" value="Metallo-depent_PP-like"/>
</dbReference>
<dbReference type="SMART" id="SM00156">
    <property type="entry name" value="PP2Ac"/>
    <property type="match status" value="1"/>
</dbReference>
<feature type="region of interest" description="Disordered" evidence="9">
    <location>
        <begin position="1"/>
        <end position="81"/>
    </location>
</feature>
<evidence type="ECO:0000256" key="5">
    <source>
        <dbReference type="ARBA" id="ARBA00022803"/>
    </source>
</evidence>
<dbReference type="InterPro" id="IPR041753">
    <property type="entry name" value="PP5_C"/>
</dbReference>
<comment type="cofactor">
    <cofactor evidence="1">
        <name>Mn(2+)</name>
        <dbReference type="ChEBI" id="CHEBI:29035"/>
    </cofactor>
</comment>
<keyword evidence="4 8" id="KW-0378">Hydrolase</keyword>
<dbReference type="SUPFAM" id="SSF56300">
    <property type="entry name" value="Metallo-dependent phosphatases"/>
    <property type="match status" value="1"/>
</dbReference>
<dbReference type="GO" id="GO:0004722">
    <property type="term" value="F:protein serine/threonine phosphatase activity"/>
    <property type="evidence" value="ECO:0007669"/>
    <property type="project" value="UniProtKB-EC"/>
</dbReference>
<dbReference type="InParanoid" id="A0A1Y2DTW2"/>
<dbReference type="EC" id="3.1.3.16" evidence="8"/>
<sequence length="561" mass="60923">MAPSLFSDTDSPTDALPTPAPVASSSSSSDSASDSGSEYSPSSEYCAPLGGHAPDPSIDGTSVGGGEGGIRAENAEDVSDADKQTALRIKSEANALFSASKYRPSLDMYTASLNKNPFDPIVWSNRSAVRLKLEEHGLAIADASLANIAIMKPKAAVTDLKKVLSLDPKNGPAKAQLDATQKLLRRLQFEAAISSKDEIATSVKIADQLAQGASPIDADYKGPRLPEDGKPTAEFIDELIEWFKDGNVIPRRIAWQIVLGAFEVLKKEPSLVDAFIPEGETINVIGDTHGQFYDFYHLLSLTGRPSATHSLLFNGDFVDRGSWSTEIVIILFAYKWLYPGKIFLNRGNHETADMNKVYGFEGETKKKYSELTYKLFEEVFTALPLSTLITAAKPPRPDAAPNPKNPTLHHGVKRHFVVHGGLFSREDVMLDEIRKIPRLTQKQPGHEGLMCEMLWTDPQDAQGRGPSKRGVGIGFGPDVTRRWTEKNEVTAIIRSHEVRQGGYSVEHDGLCITVFSAPNYVDQVGNLAAFATIDDTGDIQYTTFSEQPHPAYAGGLGGGGF</sequence>
<evidence type="ECO:0000256" key="8">
    <source>
        <dbReference type="RuleBase" id="RU004273"/>
    </source>
</evidence>
<dbReference type="PANTHER" id="PTHR45668:SF5">
    <property type="entry name" value="SERINE_THREONINE-PROTEIN PHOSPHATASE 5"/>
    <property type="match status" value="1"/>
</dbReference>
<protein>
    <recommendedName>
        <fullName evidence="8">Serine/threonine-protein phosphatase</fullName>
        <ecNumber evidence="8">3.1.3.16</ecNumber>
    </recommendedName>
</protein>
<feature type="domain" description="Serine/threonine specific protein phosphatases" evidence="10">
    <location>
        <begin position="345"/>
        <end position="350"/>
    </location>
</feature>
<dbReference type="PRINTS" id="PR00114">
    <property type="entry name" value="STPHPHTASE"/>
</dbReference>
<evidence type="ECO:0000256" key="3">
    <source>
        <dbReference type="ARBA" id="ARBA00022737"/>
    </source>
</evidence>
<reference evidence="11 12" key="1">
    <citation type="submission" date="2016-07" db="EMBL/GenBank/DDBJ databases">
        <title>Pervasive Adenine N6-methylation of Active Genes in Fungi.</title>
        <authorList>
            <consortium name="DOE Joint Genome Institute"/>
            <person name="Mondo S.J."/>
            <person name="Dannebaum R.O."/>
            <person name="Kuo R.C."/>
            <person name="Labutti K."/>
            <person name="Haridas S."/>
            <person name="Kuo A."/>
            <person name="Salamov A."/>
            <person name="Ahrendt S.R."/>
            <person name="Lipzen A."/>
            <person name="Sullivan W."/>
            <person name="Andreopoulos W.B."/>
            <person name="Clum A."/>
            <person name="Lindquist E."/>
            <person name="Daum C."/>
            <person name="Ramamoorthy G.K."/>
            <person name="Gryganskyi A."/>
            <person name="Culley D."/>
            <person name="Magnuson J.K."/>
            <person name="James T.Y."/>
            <person name="O'Malley M.A."/>
            <person name="Stajich J.E."/>
            <person name="Spatafora J.W."/>
            <person name="Visel A."/>
            <person name="Grigoriev I.V."/>
        </authorList>
    </citation>
    <scope>NUCLEOTIDE SEQUENCE [LARGE SCALE GENOMIC DNA]</scope>
    <source>
        <strain evidence="11 12">62-1032</strain>
    </source>
</reference>
<evidence type="ECO:0000256" key="2">
    <source>
        <dbReference type="ARBA" id="ARBA00022723"/>
    </source>
</evidence>
<dbReference type="STRING" id="106004.A0A1Y2DTW2"/>
<organism evidence="11 12">
    <name type="scientific">Leucosporidium creatinivorum</name>
    <dbReference type="NCBI Taxonomy" id="106004"/>
    <lineage>
        <taxon>Eukaryota</taxon>
        <taxon>Fungi</taxon>
        <taxon>Dikarya</taxon>
        <taxon>Basidiomycota</taxon>
        <taxon>Pucciniomycotina</taxon>
        <taxon>Microbotryomycetes</taxon>
        <taxon>Leucosporidiales</taxon>
        <taxon>Leucosporidium</taxon>
    </lineage>
</organism>
<dbReference type="Pfam" id="PF00149">
    <property type="entry name" value="Metallophos"/>
    <property type="match status" value="1"/>
</dbReference>
<comment type="catalytic activity">
    <reaction evidence="8">
        <text>O-phospho-L-threonyl-[protein] + H2O = L-threonyl-[protein] + phosphate</text>
        <dbReference type="Rhea" id="RHEA:47004"/>
        <dbReference type="Rhea" id="RHEA-COMP:11060"/>
        <dbReference type="Rhea" id="RHEA-COMP:11605"/>
        <dbReference type="ChEBI" id="CHEBI:15377"/>
        <dbReference type="ChEBI" id="CHEBI:30013"/>
        <dbReference type="ChEBI" id="CHEBI:43474"/>
        <dbReference type="ChEBI" id="CHEBI:61977"/>
        <dbReference type="EC" id="3.1.3.16"/>
    </reaction>
</comment>
<dbReference type="InterPro" id="IPR006186">
    <property type="entry name" value="Ser/Thr-sp_prot-phosphatase"/>
</dbReference>
<dbReference type="OrthoDB" id="445564at2759"/>
<evidence type="ECO:0000313" key="12">
    <source>
        <dbReference type="Proteomes" id="UP000193467"/>
    </source>
</evidence>
<dbReference type="SUPFAM" id="SSF48452">
    <property type="entry name" value="TPR-like"/>
    <property type="match status" value="1"/>
</dbReference>
<dbReference type="Gene3D" id="1.25.40.10">
    <property type="entry name" value="Tetratricopeptide repeat domain"/>
    <property type="match status" value="2"/>
</dbReference>
<evidence type="ECO:0000256" key="4">
    <source>
        <dbReference type="ARBA" id="ARBA00022801"/>
    </source>
</evidence>
<gene>
    <name evidence="11" type="ORF">BCR35DRAFT_319289</name>
</gene>
<name>A0A1Y2DTW2_9BASI</name>